<feature type="transmembrane region" description="Helical" evidence="6">
    <location>
        <begin position="38"/>
        <end position="59"/>
    </location>
</feature>
<dbReference type="GO" id="GO:0005886">
    <property type="term" value="C:plasma membrane"/>
    <property type="evidence" value="ECO:0007669"/>
    <property type="project" value="UniProtKB-SubCell"/>
</dbReference>
<dbReference type="AlphaFoldDB" id="A0A7Y9IUV8"/>
<dbReference type="GO" id="GO:0015658">
    <property type="term" value="F:branched-chain amino acid transmembrane transporter activity"/>
    <property type="evidence" value="ECO:0007669"/>
    <property type="project" value="InterPro"/>
</dbReference>
<keyword evidence="3 6" id="KW-0812">Transmembrane</keyword>
<sequence length="320" mass="33543">MVDPTIPAPRRRAGLATAFVVLALLAALAAWWTGDTFYLRLATEALIFGGLAMAVDLLLGIAGLLSLGQALFFGFGAYLSGLLLRDAGLSFWSVLAIATVAGAAVGLVSGVIAIRARGVYFALIMFGLAQIAAKAVYNVQALGASDGLMGVPVVRIGVGPYSVSASDPLSFFLVVLVVIMLMYALLAYLLDTPFGRNMQALRANPLRLSFLGFDPWRYKLAAFVLAATIASVAGALYPMLRGFASPELLYFQTSGNAVITVVLGGVGTLIGALYGSVILFGLKSVVGTYTEHHLIVIGLLFMAAVIFFPSGLVGALRKKK</sequence>
<dbReference type="RefSeq" id="WP_179587148.1">
    <property type="nucleotide sequence ID" value="NZ_JACBYR010000001.1"/>
</dbReference>
<feature type="transmembrane region" description="Helical" evidence="6">
    <location>
        <begin position="216"/>
        <end position="237"/>
    </location>
</feature>
<keyword evidence="5 6" id="KW-0472">Membrane</keyword>
<feature type="transmembrane region" description="Helical" evidence="6">
    <location>
        <begin position="294"/>
        <end position="316"/>
    </location>
</feature>
<keyword evidence="2" id="KW-1003">Cell membrane</keyword>
<dbReference type="Proteomes" id="UP000542125">
    <property type="component" value="Unassembled WGS sequence"/>
</dbReference>
<evidence type="ECO:0000256" key="5">
    <source>
        <dbReference type="ARBA" id="ARBA00023136"/>
    </source>
</evidence>
<dbReference type="InterPro" id="IPR043428">
    <property type="entry name" value="LivM-like"/>
</dbReference>
<dbReference type="InterPro" id="IPR001851">
    <property type="entry name" value="ABC_transp_permease"/>
</dbReference>
<keyword evidence="8" id="KW-1185">Reference proteome</keyword>
<dbReference type="PANTHER" id="PTHR30482">
    <property type="entry name" value="HIGH-AFFINITY BRANCHED-CHAIN AMINO ACID TRANSPORT SYSTEM PERMEASE"/>
    <property type="match status" value="1"/>
</dbReference>
<organism evidence="7 8">
    <name type="scientific">Pigmentiphaga litoralis</name>
    <dbReference type="NCBI Taxonomy" id="516702"/>
    <lineage>
        <taxon>Bacteria</taxon>
        <taxon>Pseudomonadati</taxon>
        <taxon>Pseudomonadota</taxon>
        <taxon>Betaproteobacteria</taxon>
        <taxon>Burkholderiales</taxon>
        <taxon>Alcaligenaceae</taxon>
        <taxon>Pigmentiphaga</taxon>
    </lineage>
</organism>
<comment type="subcellular location">
    <subcellularLocation>
        <location evidence="1">Cell membrane</location>
        <topology evidence="1">Multi-pass membrane protein</topology>
    </subcellularLocation>
</comment>
<comment type="caution">
    <text evidence="7">The sequence shown here is derived from an EMBL/GenBank/DDBJ whole genome shotgun (WGS) entry which is preliminary data.</text>
</comment>
<proteinExistence type="predicted"/>
<evidence type="ECO:0000256" key="3">
    <source>
        <dbReference type="ARBA" id="ARBA00022692"/>
    </source>
</evidence>
<keyword evidence="4 6" id="KW-1133">Transmembrane helix</keyword>
<gene>
    <name evidence="7" type="ORF">FHW18_002738</name>
</gene>
<dbReference type="Pfam" id="PF02653">
    <property type="entry name" value="BPD_transp_2"/>
    <property type="match status" value="1"/>
</dbReference>
<evidence type="ECO:0000256" key="1">
    <source>
        <dbReference type="ARBA" id="ARBA00004651"/>
    </source>
</evidence>
<feature type="transmembrane region" description="Helical" evidence="6">
    <location>
        <begin position="12"/>
        <end position="32"/>
    </location>
</feature>
<feature type="transmembrane region" description="Helical" evidence="6">
    <location>
        <begin position="119"/>
        <end position="137"/>
    </location>
</feature>
<feature type="transmembrane region" description="Helical" evidence="6">
    <location>
        <begin position="257"/>
        <end position="282"/>
    </location>
</feature>
<feature type="transmembrane region" description="Helical" evidence="6">
    <location>
        <begin position="169"/>
        <end position="190"/>
    </location>
</feature>
<evidence type="ECO:0000256" key="6">
    <source>
        <dbReference type="SAM" id="Phobius"/>
    </source>
</evidence>
<protein>
    <submittedName>
        <fullName evidence="7">Branched-chain amino acid transport system permease protein</fullName>
    </submittedName>
</protein>
<dbReference type="EMBL" id="JACBYR010000001">
    <property type="protein sequence ID" value="NYE83467.1"/>
    <property type="molecule type" value="Genomic_DNA"/>
</dbReference>
<feature type="transmembrane region" description="Helical" evidence="6">
    <location>
        <begin position="90"/>
        <end position="112"/>
    </location>
</feature>
<name>A0A7Y9IUV8_9BURK</name>
<evidence type="ECO:0000256" key="4">
    <source>
        <dbReference type="ARBA" id="ARBA00022989"/>
    </source>
</evidence>
<evidence type="ECO:0000313" key="7">
    <source>
        <dbReference type="EMBL" id="NYE83467.1"/>
    </source>
</evidence>
<accession>A0A7Y9IUV8</accession>
<reference evidence="7 8" key="1">
    <citation type="submission" date="2020-07" db="EMBL/GenBank/DDBJ databases">
        <title>Genomic Encyclopedia of Type Strains, Phase IV (KMG-V): Genome sequencing to study the core and pangenomes of soil and plant-associated prokaryotes.</title>
        <authorList>
            <person name="Whitman W."/>
        </authorList>
    </citation>
    <scope>NUCLEOTIDE SEQUENCE [LARGE SCALE GENOMIC DNA]</scope>
    <source>
        <strain evidence="7 8">SAS40</strain>
    </source>
</reference>
<dbReference type="CDD" id="cd06581">
    <property type="entry name" value="TM_PBP1_LivM_like"/>
    <property type="match status" value="1"/>
</dbReference>
<evidence type="ECO:0000313" key="8">
    <source>
        <dbReference type="Proteomes" id="UP000542125"/>
    </source>
</evidence>
<evidence type="ECO:0000256" key="2">
    <source>
        <dbReference type="ARBA" id="ARBA00022475"/>
    </source>
</evidence>
<dbReference type="PANTHER" id="PTHR30482:SF17">
    <property type="entry name" value="ABC TRANSPORTER ATP-BINDING PROTEIN"/>
    <property type="match status" value="1"/>
</dbReference>
<feature type="transmembrane region" description="Helical" evidence="6">
    <location>
        <begin position="64"/>
        <end position="84"/>
    </location>
</feature>